<gene>
    <name evidence="1" type="ORF">UV10_C0021G0006</name>
</gene>
<organism evidence="1 2">
    <name type="scientific">Candidatus Azambacteria bacterium GW2011_GWA1_42_19</name>
    <dbReference type="NCBI Taxonomy" id="1618609"/>
    <lineage>
        <taxon>Bacteria</taxon>
        <taxon>Candidatus Azamiibacteriota</taxon>
    </lineage>
</organism>
<dbReference type="AlphaFoldDB" id="A0A0G0ZA45"/>
<dbReference type="Proteomes" id="UP000034951">
    <property type="component" value="Unassembled WGS sequence"/>
</dbReference>
<dbReference type="PATRIC" id="fig|1618609.3.peg.508"/>
<sequence length="393" mass="39575">MTPQRLDSSGNVGIGTTSPQYRLTIRESLSGTAAVKISSSSGAPLLLDADNTGSTFGMIQLFRSGVLKSYIGFDAIGNVSILNSGASPLISLADSGNVGIGTTSPQTKLEVTNTSSGATADQLYLTNLASATSTASRLTFRTSEILGSSTSTAAITGILTQNWTTGKGDLAFSTLRSGALTEAMRITDTGNVGIGTTTPGSLLSVNSTGNVYFGGGLTVSGATTLQRGAVKSIQGADVIQLFGGTTEVIDARSTGVFIGAGDPLNKLDVNGGVAIGTYAGVNTAPSNGLIVSGNVGIGTTTPGTKLEIVNNSSGSTIDQLYLTNFQGATSTASRLSFRAADISGVGTTTGALTSILTQNWTTGKGDLAFSTLRSGSLTEAMRIDSSGKVGINC</sequence>
<evidence type="ECO:0000313" key="2">
    <source>
        <dbReference type="Proteomes" id="UP000034951"/>
    </source>
</evidence>
<evidence type="ECO:0000313" key="1">
    <source>
        <dbReference type="EMBL" id="KKS45519.1"/>
    </source>
</evidence>
<protein>
    <submittedName>
        <fullName evidence="1">Uncharacterized protein</fullName>
    </submittedName>
</protein>
<comment type="caution">
    <text evidence="1">The sequence shown here is derived from an EMBL/GenBank/DDBJ whole genome shotgun (WGS) entry which is preliminary data.</text>
</comment>
<accession>A0A0G0ZA45</accession>
<name>A0A0G0ZA45_9BACT</name>
<reference evidence="1 2" key="1">
    <citation type="journal article" date="2015" name="Nature">
        <title>rRNA introns, odd ribosomes, and small enigmatic genomes across a large radiation of phyla.</title>
        <authorList>
            <person name="Brown C.T."/>
            <person name="Hug L.A."/>
            <person name="Thomas B.C."/>
            <person name="Sharon I."/>
            <person name="Castelle C.J."/>
            <person name="Singh A."/>
            <person name="Wilkins M.J."/>
            <person name="Williams K.H."/>
            <person name="Banfield J.F."/>
        </authorList>
    </citation>
    <scope>NUCLEOTIDE SEQUENCE [LARGE SCALE GENOMIC DNA]</scope>
</reference>
<dbReference type="EMBL" id="LCDE01000021">
    <property type="protein sequence ID" value="KKS45519.1"/>
    <property type="molecule type" value="Genomic_DNA"/>
</dbReference>
<proteinExistence type="predicted"/>